<feature type="binding site" evidence="9">
    <location>
        <position position="134"/>
    </location>
    <ligand>
        <name>anthranilate</name>
        <dbReference type="ChEBI" id="CHEBI:16567"/>
        <label>1</label>
    </ligand>
</feature>
<keyword evidence="9" id="KW-0460">Magnesium</keyword>
<evidence type="ECO:0000256" key="2">
    <source>
        <dbReference type="ARBA" id="ARBA00022605"/>
    </source>
</evidence>
<keyword evidence="3 9" id="KW-0328">Glycosyltransferase</keyword>
<evidence type="ECO:0000256" key="5">
    <source>
        <dbReference type="ARBA" id="ARBA00022822"/>
    </source>
</evidence>
<dbReference type="InterPro" id="IPR035902">
    <property type="entry name" value="Nuc_phospho_transferase"/>
</dbReference>
<feature type="binding site" evidence="9">
    <location>
        <position position="103"/>
    </location>
    <ligand>
        <name>anthranilate</name>
        <dbReference type="ChEBI" id="CHEBI:16567"/>
        <label>1</label>
    </ligand>
</feature>
<dbReference type="UniPathway" id="UPA00035">
    <property type="reaction ID" value="UER00041"/>
</dbReference>
<dbReference type="Gene3D" id="1.20.970.10">
    <property type="entry name" value="Transferase, Pyrimidine Nucleoside Phosphorylase, Chain C"/>
    <property type="match status" value="1"/>
</dbReference>
<dbReference type="GO" id="GO:0000162">
    <property type="term" value="P:L-tryptophan biosynthetic process"/>
    <property type="evidence" value="ECO:0007669"/>
    <property type="project" value="UniProtKB-UniRule"/>
</dbReference>
<evidence type="ECO:0000256" key="9">
    <source>
        <dbReference type="HAMAP-Rule" id="MF_00211"/>
    </source>
</evidence>
<comment type="similarity">
    <text evidence="8">In the C-terminal section; belongs to the anthranilate phosphoribosyltransferase family.</text>
</comment>
<comment type="similarity">
    <text evidence="9">Belongs to the anthranilate phosphoribosyltransferase family.</text>
</comment>
<dbReference type="PANTHER" id="PTHR43285:SF2">
    <property type="entry name" value="ANTHRANILATE PHOSPHORIBOSYLTRANSFERASE"/>
    <property type="match status" value="1"/>
</dbReference>
<feature type="binding site" evidence="9">
    <location>
        <begin position="113"/>
        <end position="116"/>
    </location>
    <ligand>
        <name>5-phospho-alpha-D-ribose 1-diphosphate</name>
        <dbReference type="ChEBI" id="CHEBI:58017"/>
    </ligand>
</feature>
<dbReference type="GO" id="GO:0000287">
    <property type="term" value="F:magnesium ion binding"/>
    <property type="evidence" value="ECO:0007669"/>
    <property type="project" value="UniProtKB-UniRule"/>
</dbReference>
<dbReference type="EMBL" id="CADCUR010000255">
    <property type="protein sequence ID" value="CAA9418583.1"/>
    <property type="molecule type" value="Genomic_DNA"/>
</dbReference>
<feature type="binding site" evidence="9">
    <location>
        <position position="249"/>
    </location>
    <ligand>
        <name>Mg(2+)</name>
        <dbReference type="ChEBI" id="CHEBI:18420"/>
        <label>2</label>
    </ligand>
</feature>
<evidence type="ECO:0000256" key="7">
    <source>
        <dbReference type="ARBA" id="ARBA00052328"/>
    </source>
</evidence>
<comment type="caution">
    <text evidence="9">Lacks conserved residue(s) required for the propagation of feature annotation.</text>
</comment>
<feature type="binding site" evidence="9">
    <location>
        <position position="111"/>
    </location>
    <ligand>
        <name>5-phospho-alpha-D-ribose 1-diphosphate</name>
        <dbReference type="ChEBI" id="CHEBI:58017"/>
    </ligand>
</feature>
<proteinExistence type="inferred from homology"/>
<feature type="domain" description="Glycosyl transferase family 3 N-terminal" evidence="11">
    <location>
        <begin position="27"/>
        <end position="88"/>
    </location>
</feature>
<comment type="pathway">
    <text evidence="1 9">Amino-acid biosynthesis; L-tryptophan biosynthesis; L-tryptophan from chorismate: step 2/5.</text>
</comment>
<dbReference type="Pfam" id="PF00591">
    <property type="entry name" value="Glycos_transf_3"/>
    <property type="match status" value="1"/>
</dbReference>
<evidence type="ECO:0000313" key="12">
    <source>
        <dbReference type="EMBL" id="CAA9418583.1"/>
    </source>
</evidence>
<feature type="binding site" evidence="9">
    <location>
        <begin position="131"/>
        <end position="139"/>
    </location>
    <ligand>
        <name>5-phospho-alpha-D-ribose 1-diphosphate</name>
        <dbReference type="ChEBI" id="CHEBI:58017"/>
    </ligand>
</feature>
<evidence type="ECO:0000256" key="4">
    <source>
        <dbReference type="ARBA" id="ARBA00022679"/>
    </source>
</evidence>
<dbReference type="Gene3D" id="3.40.1030.10">
    <property type="entry name" value="Nucleoside phosphorylase/phosphoribosyltransferase catalytic domain"/>
    <property type="match status" value="1"/>
</dbReference>
<dbReference type="GO" id="GO:0005829">
    <property type="term" value="C:cytosol"/>
    <property type="evidence" value="ECO:0007669"/>
    <property type="project" value="TreeGrafter"/>
</dbReference>
<evidence type="ECO:0000256" key="1">
    <source>
        <dbReference type="ARBA" id="ARBA00004907"/>
    </source>
</evidence>
<name>A0A6J4PMV8_9BACT</name>
<feature type="binding site" evidence="9">
    <location>
        <position position="103"/>
    </location>
    <ligand>
        <name>5-phospho-alpha-D-ribose 1-diphosphate</name>
        <dbReference type="ChEBI" id="CHEBI:58017"/>
    </ligand>
</feature>
<dbReference type="InterPro" id="IPR000312">
    <property type="entry name" value="Glycosyl_Trfase_fam3"/>
</dbReference>
<evidence type="ECO:0000259" key="11">
    <source>
        <dbReference type="Pfam" id="PF02885"/>
    </source>
</evidence>
<feature type="binding site" evidence="9">
    <location>
        <position position="249"/>
    </location>
    <ligand>
        <name>Mg(2+)</name>
        <dbReference type="ChEBI" id="CHEBI:18420"/>
        <label>1</label>
    </ligand>
</feature>
<comment type="cofactor">
    <cofactor evidence="9">
        <name>Mg(2+)</name>
        <dbReference type="ChEBI" id="CHEBI:18420"/>
    </cofactor>
    <text evidence="9">Binds 2 magnesium ions per monomer.</text>
</comment>
<evidence type="ECO:0000259" key="10">
    <source>
        <dbReference type="Pfam" id="PF00591"/>
    </source>
</evidence>
<protein>
    <recommendedName>
        <fullName evidence="9">Anthranilate phosphoribosyltransferase</fullName>
        <ecNumber evidence="9">2.4.2.18</ecNumber>
    </recommendedName>
</protein>
<keyword evidence="5 9" id="KW-0822">Tryptophan biosynthesis</keyword>
<comment type="catalytic activity">
    <reaction evidence="7 9">
        <text>N-(5-phospho-beta-D-ribosyl)anthranilate + diphosphate = 5-phospho-alpha-D-ribose 1-diphosphate + anthranilate</text>
        <dbReference type="Rhea" id="RHEA:11768"/>
        <dbReference type="ChEBI" id="CHEBI:16567"/>
        <dbReference type="ChEBI" id="CHEBI:18277"/>
        <dbReference type="ChEBI" id="CHEBI:33019"/>
        <dbReference type="ChEBI" id="CHEBI:58017"/>
        <dbReference type="EC" id="2.4.2.18"/>
    </reaction>
</comment>
<evidence type="ECO:0000256" key="8">
    <source>
        <dbReference type="ARBA" id="ARBA00061188"/>
    </source>
</evidence>
<keyword evidence="9" id="KW-0479">Metal-binding</keyword>
<feature type="domain" description="Glycosyl transferase family 3" evidence="10">
    <location>
        <begin position="96"/>
        <end position="347"/>
    </location>
</feature>
<keyword evidence="4 9" id="KW-0808">Transferase</keyword>
<feature type="binding site" evidence="9">
    <location>
        <position position="143"/>
    </location>
    <ligand>
        <name>5-phospho-alpha-D-ribose 1-diphosphate</name>
        <dbReference type="ChEBI" id="CHEBI:58017"/>
    </ligand>
</feature>
<dbReference type="PANTHER" id="PTHR43285">
    <property type="entry name" value="ANTHRANILATE PHOSPHORIBOSYLTRANSFERASE"/>
    <property type="match status" value="1"/>
</dbReference>
<comment type="subunit">
    <text evidence="9">Homodimer.</text>
</comment>
<evidence type="ECO:0000256" key="3">
    <source>
        <dbReference type="ARBA" id="ARBA00022676"/>
    </source>
</evidence>
<feature type="binding site" evidence="9">
    <location>
        <position position="248"/>
    </location>
    <ligand>
        <name>Mg(2+)</name>
        <dbReference type="ChEBI" id="CHEBI:18420"/>
        <label>2</label>
    </ligand>
</feature>
<dbReference type="EC" id="2.4.2.18" evidence="9"/>
<dbReference type="SUPFAM" id="SSF47648">
    <property type="entry name" value="Nucleoside phosphorylase/phosphoribosyltransferase N-terminal domain"/>
    <property type="match status" value="1"/>
</dbReference>
<sequence>MLSSKTNWLSAAPTAATGKRADTPLYPFLNRLVRGEDLSIDEAADFFRLLTDRDAYPQQIAGALVALTAKSETFAELAGMARVMRERAVKISTRRQNYIDTAGTGSSAAKTFNVSTAAAFVVAGAGLSVAKQANRAVTSGTGSAEVLEKLGVKIDGAPEIAEACLDGAGLCIMFAPTFHPTLKRVGTIRANLGIRSCLNLLGVLSNPAGAPKQIVGVWHQSLVEPMAQALSLLGTQRAWVVHGEDNLDELTLAGETLVTEISGDKIRRFKIAPEDFGLRRGRIAHLKAETPDESAKIVGEILAGKRRDEARSLIILNAAAALLVGGVADSPTHAARLAEQSIDSGQAQNKLDRLIQTTNKK</sequence>
<dbReference type="FunFam" id="3.40.1030.10:FF:000002">
    <property type="entry name" value="Anthranilate phosphoribosyltransferase"/>
    <property type="match status" value="1"/>
</dbReference>
<dbReference type="AlphaFoldDB" id="A0A6J4PMV8"/>
<keyword evidence="6 9" id="KW-0057">Aromatic amino acid biosynthesis</keyword>
<comment type="function">
    <text evidence="9">Catalyzes the transfer of the phosphoribosyl group of 5-phosphorylribose-1-pyrophosphate (PRPP) to anthranilate to yield N-(5'-phosphoribosyl)-anthranilate (PRA).</text>
</comment>
<dbReference type="InterPro" id="IPR005940">
    <property type="entry name" value="Anthranilate_Pribosyl_Tfrase"/>
</dbReference>
<accession>A0A6J4PMV8</accession>
<dbReference type="NCBIfam" id="TIGR01245">
    <property type="entry name" value="trpD"/>
    <property type="match status" value="1"/>
</dbReference>
<reference evidence="12" key="1">
    <citation type="submission" date="2020-02" db="EMBL/GenBank/DDBJ databases">
        <authorList>
            <person name="Meier V. D."/>
        </authorList>
    </citation>
    <scope>NUCLEOTIDE SEQUENCE</scope>
    <source>
        <strain evidence="12">AVDCRST_MAG74</strain>
    </source>
</reference>
<dbReference type="InterPro" id="IPR017459">
    <property type="entry name" value="Glycosyl_Trfase_fam3_N_dom"/>
</dbReference>
<feature type="binding site" evidence="9">
    <location>
        <position position="115"/>
    </location>
    <ligand>
        <name>Mg(2+)</name>
        <dbReference type="ChEBI" id="CHEBI:18420"/>
        <label>1</label>
    </ligand>
</feature>
<dbReference type="HAMAP" id="MF_00211">
    <property type="entry name" value="TrpD"/>
    <property type="match status" value="1"/>
</dbReference>
<evidence type="ECO:0000256" key="6">
    <source>
        <dbReference type="ARBA" id="ARBA00023141"/>
    </source>
</evidence>
<dbReference type="SUPFAM" id="SSF52418">
    <property type="entry name" value="Nucleoside phosphorylase/phosphoribosyltransferase catalytic domain"/>
    <property type="match status" value="1"/>
</dbReference>
<dbReference type="GO" id="GO:0004048">
    <property type="term" value="F:anthranilate phosphoribosyltransferase activity"/>
    <property type="evidence" value="ECO:0007669"/>
    <property type="project" value="UniProtKB-UniRule"/>
</dbReference>
<keyword evidence="2 9" id="KW-0028">Amino-acid biosynthesis</keyword>
<organism evidence="12">
    <name type="scientific">uncultured Pyrinomonadaceae bacterium</name>
    <dbReference type="NCBI Taxonomy" id="2283094"/>
    <lineage>
        <taxon>Bacteria</taxon>
        <taxon>Pseudomonadati</taxon>
        <taxon>Acidobacteriota</taxon>
        <taxon>Blastocatellia</taxon>
        <taxon>Blastocatellales</taxon>
        <taxon>Pyrinomonadaceae</taxon>
        <taxon>environmental samples</taxon>
    </lineage>
</organism>
<feature type="binding site" evidence="9">
    <location>
        <position position="189"/>
    </location>
    <ligand>
        <name>anthranilate</name>
        <dbReference type="ChEBI" id="CHEBI:16567"/>
        <label>2</label>
    </ligand>
</feature>
<dbReference type="InterPro" id="IPR036320">
    <property type="entry name" value="Glycosyl_Trfase_fam3_N_dom_sf"/>
</dbReference>
<dbReference type="Pfam" id="PF02885">
    <property type="entry name" value="Glycos_trans_3N"/>
    <property type="match status" value="1"/>
</dbReference>
<gene>
    <name evidence="9" type="primary">trpD</name>
    <name evidence="12" type="ORF">AVDCRST_MAG74-2803</name>
</gene>